<dbReference type="EMBL" id="BMKN01000001">
    <property type="protein sequence ID" value="GGE46075.1"/>
    <property type="molecule type" value="Genomic_DNA"/>
</dbReference>
<keyword evidence="2" id="KW-1185">Reference proteome</keyword>
<accession>A0A917EHX1</accession>
<evidence type="ECO:0000313" key="1">
    <source>
        <dbReference type="EMBL" id="GGE46075.1"/>
    </source>
</evidence>
<dbReference type="AlphaFoldDB" id="A0A917EHX1"/>
<reference evidence="1" key="1">
    <citation type="journal article" date="2014" name="Int. J. Syst. Evol. Microbiol.">
        <title>Complete genome sequence of Corynebacterium casei LMG S-19264T (=DSM 44701T), isolated from a smear-ripened cheese.</title>
        <authorList>
            <consortium name="US DOE Joint Genome Institute (JGI-PGF)"/>
            <person name="Walter F."/>
            <person name="Albersmeier A."/>
            <person name="Kalinowski J."/>
            <person name="Ruckert C."/>
        </authorList>
    </citation>
    <scope>NUCLEOTIDE SEQUENCE</scope>
    <source>
        <strain evidence="1">CGMCC 1.16012</strain>
    </source>
</reference>
<name>A0A917EHX1_9RHOB</name>
<reference evidence="1" key="2">
    <citation type="submission" date="2020-09" db="EMBL/GenBank/DDBJ databases">
        <authorList>
            <person name="Sun Q."/>
            <person name="Zhou Y."/>
        </authorList>
    </citation>
    <scope>NUCLEOTIDE SEQUENCE</scope>
    <source>
        <strain evidence="1">CGMCC 1.16012</strain>
    </source>
</reference>
<gene>
    <name evidence="1" type="ORF">GCM10011517_12200</name>
</gene>
<protein>
    <submittedName>
        <fullName evidence="1">Uncharacterized protein</fullName>
    </submittedName>
</protein>
<sequence>MTGSALRLCVFAMPKVGAIVAAAVEARNVLLDIVMVLTIDRTNRFAILPSQSAVQRPFTAGYSEDLKKNGPHMSARANP</sequence>
<dbReference type="Proteomes" id="UP000606730">
    <property type="component" value="Unassembled WGS sequence"/>
</dbReference>
<evidence type="ECO:0000313" key="2">
    <source>
        <dbReference type="Proteomes" id="UP000606730"/>
    </source>
</evidence>
<proteinExistence type="predicted"/>
<organism evidence="1 2">
    <name type="scientific">Actibacterium pelagium</name>
    <dbReference type="NCBI Taxonomy" id="2029103"/>
    <lineage>
        <taxon>Bacteria</taxon>
        <taxon>Pseudomonadati</taxon>
        <taxon>Pseudomonadota</taxon>
        <taxon>Alphaproteobacteria</taxon>
        <taxon>Rhodobacterales</taxon>
        <taxon>Roseobacteraceae</taxon>
        <taxon>Actibacterium</taxon>
    </lineage>
</organism>
<comment type="caution">
    <text evidence="1">The sequence shown here is derived from an EMBL/GenBank/DDBJ whole genome shotgun (WGS) entry which is preliminary data.</text>
</comment>